<dbReference type="RefSeq" id="WP_028530474.1">
    <property type="nucleotide sequence ID" value="NZ_CABLBR010000002.1"/>
</dbReference>
<keyword evidence="7" id="KW-1133">Transmembrane helix</keyword>
<dbReference type="InterPro" id="IPR003594">
    <property type="entry name" value="HATPase_dom"/>
</dbReference>
<dbReference type="InterPro" id="IPR036890">
    <property type="entry name" value="HATPase_C_sf"/>
</dbReference>
<dbReference type="PANTHER" id="PTHR42878">
    <property type="entry name" value="TWO-COMPONENT HISTIDINE KINASE"/>
    <property type="match status" value="1"/>
</dbReference>
<dbReference type="Proteomes" id="UP001060164">
    <property type="component" value="Chromosome"/>
</dbReference>
<dbReference type="PROSITE" id="PS50109">
    <property type="entry name" value="HIS_KIN"/>
    <property type="match status" value="1"/>
</dbReference>
<accession>A0ABY5VJP3</accession>
<dbReference type="SMART" id="SM00388">
    <property type="entry name" value="HisKA"/>
    <property type="match status" value="1"/>
</dbReference>
<proteinExistence type="predicted"/>
<evidence type="ECO:0000256" key="1">
    <source>
        <dbReference type="ARBA" id="ARBA00000085"/>
    </source>
</evidence>
<name>A0ABY5VJP3_9FIRM</name>
<evidence type="ECO:0000256" key="2">
    <source>
        <dbReference type="ARBA" id="ARBA00004370"/>
    </source>
</evidence>
<evidence type="ECO:0000256" key="5">
    <source>
        <dbReference type="ARBA" id="ARBA00022777"/>
    </source>
</evidence>
<dbReference type="GO" id="GO:0016301">
    <property type="term" value="F:kinase activity"/>
    <property type="evidence" value="ECO:0007669"/>
    <property type="project" value="UniProtKB-KW"/>
</dbReference>
<evidence type="ECO:0000256" key="7">
    <source>
        <dbReference type="SAM" id="Phobius"/>
    </source>
</evidence>
<sequence>MQIWKKNFMVTFILFVLIINAGTFFLVAAVHRNEFQREADSAVMEALNIGATAAALSGFEAGAGRIAQMGIKYRENGTYIQIRGQDLEEGPEVISMLPFQMEFTGETRVWQQKTEGRYYLGIEDTVYDNEINLHILSLRDITEFCRNQIFRSWSYVLGALLLSAGTGIFLYTTMRRIYRPVNNIAHELRTPLTSIQGYAQYLKAGKLNEEDIFFAGGQIEHDARNLRDIVDKLLIMGSVREGEIKTESVLAEELLSELKRKYPAVRMNCRTDTVTGDKTLLLCLMDNLLSNAVRAGTQAELILEEHRIIVKNDGPPIDSRKLAALNRDLRLGKGEVEGNGFGVSLCHEIARLHKARLKFESDHRRGTVVTVQYFGTLKR</sequence>
<dbReference type="InterPro" id="IPR005467">
    <property type="entry name" value="His_kinase_dom"/>
</dbReference>
<dbReference type="EC" id="2.7.13.3" evidence="3"/>
<evidence type="ECO:0000259" key="8">
    <source>
        <dbReference type="PROSITE" id="PS50109"/>
    </source>
</evidence>
<feature type="transmembrane region" description="Helical" evidence="7">
    <location>
        <begin position="153"/>
        <end position="171"/>
    </location>
</feature>
<dbReference type="SUPFAM" id="SSF47384">
    <property type="entry name" value="Homodimeric domain of signal transducing histidine kinase"/>
    <property type="match status" value="1"/>
</dbReference>
<feature type="transmembrane region" description="Helical" evidence="7">
    <location>
        <begin position="12"/>
        <end position="31"/>
    </location>
</feature>
<dbReference type="SUPFAM" id="SSF55874">
    <property type="entry name" value="ATPase domain of HSP90 chaperone/DNA topoisomerase II/histidine kinase"/>
    <property type="match status" value="1"/>
</dbReference>
<dbReference type="InterPro" id="IPR050351">
    <property type="entry name" value="BphY/WalK/GraS-like"/>
</dbReference>
<evidence type="ECO:0000256" key="6">
    <source>
        <dbReference type="ARBA" id="ARBA00023012"/>
    </source>
</evidence>
<evidence type="ECO:0000256" key="3">
    <source>
        <dbReference type="ARBA" id="ARBA00012438"/>
    </source>
</evidence>
<dbReference type="Pfam" id="PF00512">
    <property type="entry name" value="HisKA"/>
    <property type="match status" value="1"/>
</dbReference>
<gene>
    <name evidence="9" type="ORF">NQ502_06115</name>
</gene>
<dbReference type="SMART" id="SM00387">
    <property type="entry name" value="HATPase_c"/>
    <property type="match status" value="1"/>
</dbReference>
<dbReference type="Gene3D" id="3.30.565.10">
    <property type="entry name" value="Histidine kinase-like ATPase, C-terminal domain"/>
    <property type="match status" value="1"/>
</dbReference>
<dbReference type="EMBL" id="CP102290">
    <property type="protein sequence ID" value="UWP60602.1"/>
    <property type="molecule type" value="Genomic_DNA"/>
</dbReference>
<dbReference type="CDD" id="cd00082">
    <property type="entry name" value="HisKA"/>
    <property type="match status" value="1"/>
</dbReference>
<evidence type="ECO:0000313" key="10">
    <source>
        <dbReference type="Proteomes" id="UP001060164"/>
    </source>
</evidence>
<keyword evidence="4" id="KW-0808">Transferase</keyword>
<comment type="subcellular location">
    <subcellularLocation>
        <location evidence="2">Membrane</location>
    </subcellularLocation>
</comment>
<evidence type="ECO:0000313" key="9">
    <source>
        <dbReference type="EMBL" id="UWP60602.1"/>
    </source>
</evidence>
<keyword evidence="5 9" id="KW-0418">Kinase</keyword>
<feature type="domain" description="Histidine kinase" evidence="8">
    <location>
        <begin position="183"/>
        <end position="377"/>
    </location>
</feature>
<keyword evidence="10" id="KW-1185">Reference proteome</keyword>
<keyword evidence="6" id="KW-0902">Two-component regulatory system</keyword>
<dbReference type="InterPro" id="IPR036097">
    <property type="entry name" value="HisK_dim/P_sf"/>
</dbReference>
<protein>
    <recommendedName>
        <fullName evidence="3">histidine kinase</fullName>
        <ecNumber evidence="3">2.7.13.3</ecNumber>
    </recommendedName>
</protein>
<dbReference type="Gene3D" id="1.10.287.130">
    <property type="match status" value="1"/>
</dbReference>
<keyword evidence="7" id="KW-0472">Membrane</keyword>
<evidence type="ECO:0000256" key="4">
    <source>
        <dbReference type="ARBA" id="ARBA00022679"/>
    </source>
</evidence>
<organism evidence="9 10">
    <name type="scientific">Ruminococcus gauvreauii</name>
    <dbReference type="NCBI Taxonomy" id="438033"/>
    <lineage>
        <taxon>Bacteria</taxon>
        <taxon>Bacillati</taxon>
        <taxon>Bacillota</taxon>
        <taxon>Clostridia</taxon>
        <taxon>Eubacteriales</taxon>
        <taxon>Oscillospiraceae</taxon>
        <taxon>Ruminococcus</taxon>
    </lineage>
</organism>
<keyword evidence="7" id="KW-0812">Transmembrane</keyword>
<dbReference type="InterPro" id="IPR003661">
    <property type="entry name" value="HisK_dim/P_dom"/>
</dbReference>
<comment type="catalytic activity">
    <reaction evidence="1">
        <text>ATP + protein L-histidine = ADP + protein N-phospho-L-histidine.</text>
        <dbReference type="EC" id="2.7.13.3"/>
    </reaction>
</comment>
<dbReference type="PANTHER" id="PTHR42878:SF14">
    <property type="entry name" value="OSMOLARITY TWO-COMPONENT SYSTEM PROTEIN SSK1"/>
    <property type="match status" value="1"/>
</dbReference>
<reference evidence="9" key="1">
    <citation type="journal article" date="2022" name="Cell">
        <title>Design, construction, and in vivo augmentation of a complex gut microbiome.</title>
        <authorList>
            <person name="Cheng A.G."/>
            <person name="Ho P.Y."/>
            <person name="Aranda-Diaz A."/>
            <person name="Jain S."/>
            <person name="Yu F.B."/>
            <person name="Meng X."/>
            <person name="Wang M."/>
            <person name="Iakiviak M."/>
            <person name="Nagashima K."/>
            <person name="Zhao A."/>
            <person name="Murugkar P."/>
            <person name="Patil A."/>
            <person name="Atabakhsh K."/>
            <person name="Weakley A."/>
            <person name="Yan J."/>
            <person name="Brumbaugh A.R."/>
            <person name="Higginbottom S."/>
            <person name="Dimas A."/>
            <person name="Shiver A.L."/>
            <person name="Deutschbauer A."/>
            <person name="Neff N."/>
            <person name="Sonnenburg J.L."/>
            <person name="Huang K.C."/>
            <person name="Fischbach M.A."/>
        </authorList>
    </citation>
    <scope>NUCLEOTIDE SEQUENCE</scope>
    <source>
        <strain evidence="9">DSM 19829</strain>
    </source>
</reference>
<dbReference type="Pfam" id="PF02518">
    <property type="entry name" value="HATPase_c"/>
    <property type="match status" value="1"/>
</dbReference>